<dbReference type="Proteomes" id="UP001338125">
    <property type="component" value="Unassembled WGS sequence"/>
</dbReference>
<reference evidence="4 5" key="1">
    <citation type="submission" date="2024-01" db="EMBL/GenBank/DDBJ databases">
        <title>Complete genome of Cladobotryum mycophilum ATHUM6906.</title>
        <authorList>
            <person name="Christinaki A.C."/>
            <person name="Myridakis A.I."/>
            <person name="Kouvelis V.N."/>
        </authorList>
    </citation>
    <scope>NUCLEOTIDE SEQUENCE [LARGE SCALE GENOMIC DNA]</scope>
    <source>
        <strain evidence="4 5">ATHUM6906</strain>
    </source>
</reference>
<organism evidence="4 5">
    <name type="scientific">Cladobotryum mycophilum</name>
    <dbReference type="NCBI Taxonomy" id="491253"/>
    <lineage>
        <taxon>Eukaryota</taxon>
        <taxon>Fungi</taxon>
        <taxon>Dikarya</taxon>
        <taxon>Ascomycota</taxon>
        <taxon>Pezizomycotina</taxon>
        <taxon>Sordariomycetes</taxon>
        <taxon>Hypocreomycetidae</taxon>
        <taxon>Hypocreales</taxon>
        <taxon>Hypocreaceae</taxon>
        <taxon>Cladobotryum</taxon>
    </lineage>
</organism>
<proteinExistence type="predicted"/>
<protein>
    <submittedName>
        <fullName evidence="4">Trypsin Blo t 3</fullName>
    </submittedName>
</protein>
<dbReference type="SUPFAM" id="SSF50494">
    <property type="entry name" value="Trypsin-like serine proteases"/>
    <property type="match status" value="1"/>
</dbReference>
<dbReference type="Pfam" id="PF00089">
    <property type="entry name" value="Trypsin"/>
    <property type="match status" value="1"/>
</dbReference>
<accession>A0ABR0T137</accession>
<dbReference type="PROSITE" id="PS50240">
    <property type="entry name" value="TRYPSIN_DOM"/>
    <property type="match status" value="1"/>
</dbReference>
<feature type="domain" description="Peptidase S1" evidence="3">
    <location>
        <begin position="25"/>
        <end position="255"/>
    </location>
</feature>
<feature type="chain" id="PRO_5046616237" evidence="2">
    <location>
        <begin position="25"/>
        <end position="256"/>
    </location>
</feature>
<gene>
    <name evidence="4" type="ORF">PT974_00072</name>
</gene>
<dbReference type="CDD" id="cd00190">
    <property type="entry name" value="Tryp_SPc"/>
    <property type="match status" value="1"/>
</dbReference>
<dbReference type="PANTHER" id="PTHR24276:SF98">
    <property type="entry name" value="FI18310P1-RELATED"/>
    <property type="match status" value="1"/>
</dbReference>
<dbReference type="InterPro" id="IPR009003">
    <property type="entry name" value="Peptidase_S1_PA"/>
</dbReference>
<dbReference type="InterPro" id="IPR043504">
    <property type="entry name" value="Peptidase_S1_PA_chymotrypsin"/>
</dbReference>
<evidence type="ECO:0000259" key="3">
    <source>
        <dbReference type="PROSITE" id="PS50240"/>
    </source>
</evidence>
<dbReference type="InterPro" id="IPR050430">
    <property type="entry name" value="Peptidase_S1"/>
</dbReference>
<keyword evidence="2" id="KW-0732">Signal</keyword>
<name>A0ABR0T137_9HYPO</name>
<keyword evidence="1" id="KW-1015">Disulfide bond</keyword>
<comment type="caution">
    <text evidence="4">The sequence shown here is derived from an EMBL/GenBank/DDBJ whole genome shotgun (WGS) entry which is preliminary data.</text>
</comment>
<dbReference type="SMART" id="SM00020">
    <property type="entry name" value="Tryp_SPc"/>
    <property type="match status" value="1"/>
</dbReference>
<evidence type="ECO:0000313" key="5">
    <source>
        <dbReference type="Proteomes" id="UP001338125"/>
    </source>
</evidence>
<dbReference type="Gene3D" id="2.40.10.10">
    <property type="entry name" value="Trypsin-like serine proteases"/>
    <property type="match status" value="1"/>
</dbReference>
<evidence type="ECO:0000313" key="4">
    <source>
        <dbReference type="EMBL" id="KAK5997716.1"/>
    </source>
</evidence>
<dbReference type="InterPro" id="IPR001254">
    <property type="entry name" value="Trypsin_dom"/>
</dbReference>
<feature type="signal peptide" evidence="2">
    <location>
        <begin position="1"/>
        <end position="24"/>
    </location>
</feature>
<keyword evidence="5" id="KW-1185">Reference proteome</keyword>
<dbReference type="PANTHER" id="PTHR24276">
    <property type="entry name" value="POLYSERASE-RELATED"/>
    <property type="match status" value="1"/>
</dbReference>
<dbReference type="EMBL" id="JAVFKD010000001">
    <property type="protein sequence ID" value="KAK5997716.1"/>
    <property type="molecule type" value="Genomic_DNA"/>
</dbReference>
<sequence>MNFVFNPLRLVACLSVVAAPLVSAIIGGSAAKEGQFPNMVSVWRTSHIFGGILINSRQVITAASCVHGTNATDFTVRAGSLSHASGGNLIHVDKITTHPLYISSTFTENIAILEPIQAVGNVQPIKLPEPFRNLRVGSTTTVAGWGPTSERGALSTSLQFVKMPIVEHSECQQQYSGYLDVIREEFCAGVAQGGKGSCDAGTLAAGLMGDMGGPVLQGNTLIGVISVRFGCARPSYPDIYTDVSSYVEWIDSKTIE</sequence>
<evidence type="ECO:0000256" key="2">
    <source>
        <dbReference type="SAM" id="SignalP"/>
    </source>
</evidence>
<evidence type="ECO:0000256" key="1">
    <source>
        <dbReference type="ARBA" id="ARBA00023157"/>
    </source>
</evidence>